<dbReference type="PROSITE" id="PS50851">
    <property type="entry name" value="CHEW"/>
    <property type="match status" value="1"/>
</dbReference>
<dbReference type="GO" id="GO:0007165">
    <property type="term" value="P:signal transduction"/>
    <property type="evidence" value="ECO:0007669"/>
    <property type="project" value="InterPro"/>
</dbReference>
<feature type="domain" description="CheW-like" evidence="1">
    <location>
        <begin position="3"/>
        <end position="135"/>
    </location>
</feature>
<sequence length="146" mass="16064">MSNEMWVVVQLDSEPLAFPATMIKEVVPWQPLHPVPSEAIGVMGLVSLRGETLAVIDLLEMTGYGVMENPSFMLVLDFSESRIGFAVTKVEGVQYFDVDNMDTNMAGGYIQGTFEKEDRLYQLINPGALEQLVSQHTDIGALLPDG</sequence>
<dbReference type="Proteomes" id="UP000626148">
    <property type="component" value="Unassembled WGS sequence"/>
</dbReference>
<reference evidence="2" key="2">
    <citation type="submission" date="2020-09" db="EMBL/GenBank/DDBJ databases">
        <authorList>
            <person name="Sun Q."/>
            <person name="Kim S."/>
        </authorList>
    </citation>
    <scope>NUCLEOTIDE SEQUENCE</scope>
    <source>
        <strain evidence="2">KCTC 22169</strain>
    </source>
</reference>
<dbReference type="GO" id="GO:0006935">
    <property type="term" value="P:chemotaxis"/>
    <property type="evidence" value="ECO:0007669"/>
    <property type="project" value="InterPro"/>
</dbReference>
<keyword evidence="3" id="KW-1185">Reference proteome</keyword>
<dbReference type="InterPro" id="IPR039315">
    <property type="entry name" value="CheW"/>
</dbReference>
<dbReference type="InterPro" id="IPR036061">
    <property type="entry name" value="CheW-like_dom_sf"/>
</dbReference>
<dbReference type="Pfam" id="PF01584">
    <property type="entry name" value="CheW"/>
    <property type="match status" value="1"/>
</dbReference>
<reference evidence="2" key="1">
    <citation type="journal article" date="2014" name="Int. J. Syst. Evol. Microbiol.">
        <title>Complete genome sequence of Corynebacterium casei LMG S-19264T (=DSM 44701T), isolated from a smear-ripened cheese.</title>
        <authorList>
            <consortium name="US DOE Joint Genome Institute (JGI-PGF)"/>
            <person name="Walter F."/>
            <person name="Albersmeier A."/>
            <person name="Kalinowski J."/>
            <person name="Ruckert C."/>
        </authorList>
    </citation>
    <scope>NUCLEOTIDE SEQUENCE</scope>
    <source>
        <strain evidence="2">KCTC 22169</strain>
    </source>
</reference>
<dbReference type="Gene3D" id="2.30.30.40">
    <property type="entry name" value="SH3 Domains"/>
    <property type="match status" value="1"/>
</dbReference>
<accession>A0A918KTU8</accession>
<evidence type="ECO:0000313" key="2">
    <source>
        <dbReference type="EMBL" id="GGX73269.1"/>
    </source>
</evidence>
<proteinExistence type="predicted"/>
<protein>
    <recommendedName>
        <fullName evidence="1">CheW-like domain-containing protein</fullName>
    </recommendedName>
</protein>
<dbReference type="PANTHER" id="PTHR22617:SF23">
    <property type="entry name" value="CHEMOTAXIS PROTEIN CHEW"/>
    <property type="match status" value="1"/>
</dbReference>
<dbReference type="EMBL" id="BMXR01000017">
    <property type="protein sequence ID" value="GGX73269.1"/>
    <property type="molecule type" value="Genomic_DNA"/>
</dbReference>
<dbReference type="SUPFAM" id="SSF50341">
    <property type="entry name" value="CheW-like"/>
    <property type="match status" value="1"/>
</dbReference>
<comment type="caution">
    <text evidence="2">The sequence shown here is derived from an EMBL/GenBank/DDBJ whole genome shotgun (WGS) entry which is preliminary data.</text>
</comment>
<dbReference type="InterPro" id="IPR002545">
    <property type="entry name" value="CheW-lke_dom"/>
</dbReference>
<dbReference type="SMART" id="SM00260">
    <property type="entry name" value="CheW"/>
    <property type="match status" value="1"/>
</dbReference>
<gene>
    <name evidence="2" type="ORF">GCM10007392_45850</name>
</gene>
<organism evidence="2 3">
    <name type="scientific">Saccharospirillum salsuginis</name>
    <dbReference type="NCBI Taxonomy" id="418750"/>
    <lineage>
        <taxon>Bacteria</taxon>
        <taxon>Pseudomonadati</taxon>
        <taxon>Pseudomonadota</taxon>
        <taxon>Gammaproteobacteria</taxon>
        <taxon>Oceanospirillales</taxon>
        <taxon>Saccharospirillaceae</taxon>
        <taxon>Saccharospirillum</taxon>
    </lineage>
</organism>
<dbReference type="RefSeq" id="WP_189613217.1">
    <property type="nucleotide sequence ID" value="NZ_BMXR01000017.1"/>
</dbReference>
<evidence type="ECO:0000313" key="3">
    <source>
        <dbReference type="Proteomes" id="UP000626148"/>
    </source>
</evidence>
<dbReference type="GO" id="GO:0005829">
    <property type="term" value="C:cytosol"/>
    <property type="evidence" value="ECO:0007669"/>
    <property type="project" value="TreeGrafter"/>
</dbReference>
<dbReference type="AlphaFoldDB" id="A0A918KTU8"/>
<evidence type="ECO:0000259" key="1">
    <source>
        <dbReference type="PROSITE" id="PS50851"/>
    </source>
</evidence>
<dbReference type="Gene3D" id="2.40.50.180">
    <property type="entry name" value="CheA-289, Domain 4"/>
    <property type="match status" value="1"/>
</dbReference>
<dbReference type="PANTHER" id="PTHR22617">
    <property type="entry name" value="CHEMOTAXIS SENSOR HISTIDINE KINASE-RELATED"/>
    <property type="match status" value="1"/>
</dbReference>
<name>A0A918KTU8_9GAMM</name>